<reference evidence="2" key="1">
    <citation type="submission" date="2019-10" db="EMBL/GenBank/DDBJ databases">
        <authorList>
            <person name="Zhang R."/>
            <person name="Pan Y."/>
            <person name="Wang J."/>
            <person name="Ma R."/>
            <person name="Yu S."/>
        </authorList>
    </citation>
    <scope>NUCLEOTIDE SEQUENCE</scope>
    <source>
        <strain evidence="2">LA-IB0</strain>
        <tissue evidence="2">Leaf</tissue>
    </source>
</reference>
<dbReference type="Proteomes" id="UP000826271">
    <property type="component" value="Unassembled WGS sequence"/>
</dbReference>
<gene>
    <name evidence="2" type="ORF">BUALT_Bualt12G0078100</name>
</gene>
<keyword evidence="3" id="KW-1185">Reference proteome</keyword>
<evidence type="ECO:0000313" key="2">
    <source>
        <dbReference type="EMBL" id="KAG8372554.1"/>
    </source>
</evidence>
<evidence type="ECO:0000313" key="3">
    <source>
        <dbReference type="Proteomes" id="UP000826271"/>
    </source>
</evidence>
<protein>
    <submittedName>
        <fullName evidence="2">Uncharacterized protein</fullName>
    </submittedName>
</protein>
<feature type="region of interest" description="Disordered" evidence="1">
    <location>
        <begin position="64"/>
        <end position="103"/>
    </location>
</feature>
<evidence type="ECO:0000256" key="1">
    <source>
        <dbReference type="SAM" id="MobiDB-lite"/>
    </source>
</evidence>
<comment type="caution">
    <text evidence="2">The sequence shown here is derived from an EMBL/GenBank/DDBJ whole genome shotgun (WGS) entry which is preliminary data.</text>
</comment>
<sequence length="121" mass="13778">MFFERFYNELIDVMDVGIEMIVSILIIGLKLGPIASALSRQAPKSMEELSLMAQQYIHEEEMNSMKGGGWVHGTDKPRSNKDQGRRAREQRSSPPRRSGESRALTIVFQKDQVLEISPKRT</sequence>
<organism evidence="2 3">
    <name type="scientific">Buddleja alternifolia</name>
    <dbReference type="NCBI Taxonomy" id="168488"/>
    <lineage>
        <taxon>Eukaryota</taxon>
        <taxon>Viridiplantae</taxon>
        <taxon>Streptophyta</taxon>
        <taxon>Embryophyta</taxon>
        <taxon>Tracheophyta</taxon>
        <taxon>Spermatophyta</taxon>
        <taxon>Magnoliopsida</taxon>
        <taxon>eudicotyledons</taxon>
        <taxon>Gunneridae</taxon>
        <taxon>Pentapetalae</taxon>
        <taxon>asterids</taxon>
        <taxon>lamiids</taxon>
        <taxon>Lamiales</taxon>
        <taxon>Scrophulariaceae</taxon>
        <taxon>Buddlejeae</taxon>
        <taxon>Buddleja</taxon>
    </lineage>
</organism>
<proteinExistence type="predicted"/>
<accession>A0AAV6WPC0</accession>
<feature type="compositionally biased region" description="Basic and acidic residues" evidence="1">
    <location>
        <begin position="73"/>
        <end position="91"/>
    </location>
</feature>
<dbReference type="EMBL" id="WHWC01000012">
    <property type="protein sequence ID" value="KAG8372554.1"/>
    <property type="molecule type" value="Genomic_DNA"/>
</dbReference>
<name>A0AAV6WPC0_9LAMI</name>
<dbReference type="AlphaFoldDB" id="A0AAV6WPC0"/>